<comment type="similarity">
    <text evidence="1 4">Belongs to the AAA ATPase family.</text>
</comment>
<keyword evidence="7" id="KW-1185">Reference proteome</keyword>
<dbReference type="PANTHER" id="PTHR23074:SF17">
    <property type="entry name" value="FIDGETIN-LIKE PROTEIN 1"/>
    <property type="match status" value="1"/>
</dbReference>
<protein>
    <submittedName>
        <fullName evidence="6">Fidgetin-like protein 1</fullName>
    </submittedName>
</protein>
<dbReference type="SUPFAM" id="SSF52540">
    <property type="entry name" value="P-loop containing nucleoside triphosphate hydrolases"/>
    <property type="match status" value="1"/>
</dbReference>
<dbReference type="InterPro" id="IPR003959">
    <property type="entry name" value="ATPase_AAA_core"/>
</dbReference>
<dbReference type="FunFam" id="3.40.50.300:FF:000093">
    <property type="entry name" value="Fidgetin-like 1"/>
    <property type="match status" value="1"/>
</dbReference>
<comment type="caution">
    <text evidence="6">The sequence shown here is derived from an EMBL/GenBank/DDBJ whole genome shotgun (WGS) entry which is preliminary data.</text>
</comment>
<evidence type="ECO:0000313" key="6">
    <source>
        <dbReference type="EMBL" id="KAL3318259.1"/>
    </source>
</evidence>
<dbReference type="Pfam" id="PF00004">
    <property type="entry name" value="AAA"/>
    <property type="match status" value="1"/>
</dbReference>
<keyword evidence="3 4" id="KW-0067">ATP-binding</keyword>
<dbReference type="Pfam" id="PF09336">
    <property type="entry name" value="Vps4_C"/>
    <property type="match status" value="1"/>
</dbReference>
<organism evidence="6 7">
    <name type="scientific">Cichlidogyrus casuarinus</name>
    <dbReference type="NCBI Taxonomy" id="1844966"/>
    <lineage>
        <taxon>Eukaryota</taxon>
        <taxon>Metazoa</taxon>
        <taxon>Spiralia</taxon>
        <taxon>Lophotrochozoa</taxon>
        <taxon>Platyhelminthes</taxon>
        <taxon>Monogenea</taxon>
        <taxon>Monopisthocotylea</taxon>
        <taxon>Dactylogyridea</taxon>
        <taxon>Ancyrocephalidae</taxon>
        <taxon>Cichlidogyrus</taxon>
    </lineage>
</organism>
<keyword evidence="2 4" id="KW-0547">Nucleotide-binding</keyword>
<dbReference type="AlphaFoldDB" id="A0ABD2QFH1"/>
<feature type="domain" description="AAA+ ATPase" evidence="5">
    <location>
        <begin position="187"/>
        <end position="326"/>
    </location>
</feature>
<evidence type="ECO:0000256" key="2">
    <source>
        <dbReference type="ARBA" id="ARBA00022741"/>
    </source>
</evidence>
<dbReference type="InterPro" id="IPR041569">
    <property type="entry name" value="AAA_lid_3"/>
</dbReference>
<dbReference type="EMBL" id="JBJKFK010000266">
    <property type="protein sequence ID" value="KAL3318259.1"/>
    <property type="molecule type" value="Genomic_DNA"/>
</dbReference>
<evidence type="ECO:0000256" key="4">
    <source>
        <dbReference type="RuleBase" id="RU003651"/>
    </source>
</evidence>
<dbReference type="InterPro" id="IPR027417">
    <property type="entry name" value="P-loop_NTPase"/>
</dbReference>
<dbReference type="InterPro" id="IPR003593">
    <property type="entry name" value="AAA+_ATPase"/>
</dbReference>
<accession>A0ABD2QFH1</accession>
<dbReference type="InterPro" id="IPR015415">
    <property type="entry name" value="Spast_Vps4_C"/>
</dbReference>
<evidence type="ECO:0000259" key="5">
    <source>
        <dbReference type="SMART" id="SM00382"/>
    </source>
</evidence>
<dbReference type="Gene3D" id="3.40.50.300">
    <property type="entry name" value="P-loop containing nucleotide triphosphate hydrolases"/>
    <property type="match status" value="1"/>
</dbReference>
<sequence>MNLLTNKQIKTDFPCLEEVLSSFEEIELTFISPQTVQNEIQLPTLKMQCSTAIDKSPLKQQEEVPKQKEKGLKFQTAGQLLNDNTHKQGDATQMRSLGSRSVKSNFVSPFSDSSKEATNCDPEEQVDERLKGYDKKILETIMSEIMDCKSEIKWDDIAGLEFVKKTLKEIIILPMLRPDLFTGLRGPPKGLLLFGPPGTGKTLIGKCVAAQSNSTFFSISASSLTSKWVGEGEKMVRALFAVAKIRAPAVIFIDEIDSLLTQRSETEHESSRRIKTEFLVQLDGVNVIASKEQERILLIGATNRPHELDEAARRRFVKRLYIPLPCRQARRQIVVDLLQQQLHAITDDQIDSIADQTDGFSGADMANLCREAAMGPIRTISFEDIKSIKGTDVRPINVSDFDEALQFVRPSVSPRDLDQYLKWNKEFGSFQYH</sequence>
<dbReference type="Pfam" id="PF17862">
    <property type="entry name" value="AAA_lid_3"/>
    <property type="match status" value="1"/>
</dbReference>
<reference evidence="6 7" key="1">
    <citation type="submission" date="2024-11" db="EMBL/GenBank/DDBJ databases">
        <title>Adaptive evolution of stress response genes in parasites aligns with host niche diversity.</title>
        <authorList>
            <person name="Hahn C."/>
            <person name="Resl P."/>
        </authorList>
    </citation>
    <scope>NUCLEOTIDE SEQUENCE [LARGE SCALE GENOMIC DNA]</scope>
    <source>
        <strain evidence="6">EGGRZ-B1_66</strain>
        <tissue evidence="6">Body</tissue>
    </source>
</reference>
<evidence type="ECO:0000313" key="7">
    <source>
        <dbReference type="Proteomes" id="UP001626550"/>
    </source>
</evidence>
<dbReference type="Gene3D" id="1.10.8.60">
    <property type="match status" value="1"/>
</dbReference>
<name>A0ABD2QFH1_9PLAT</name>
<proteinExistence type="inferred from homology"/>
<dbReference type="InterPro" id="IPR003960">
    <property type="entry name" value="ATPase_AAA_CS"/>
</dbReference>
<dbReference type="SMART" id="SM00382">
    <property type="entry name" value="AAA"/>
    <property type="match status" value="1"/>
</dbReference>
<evidence type="ECO:0000256" key="1">
    <source>
        <dbReference type="ARBA" id="ARBA00006914"/>
    </source>
</evidence>
<evidence type="ECO:0000256" key="3">
    <source>
        <dbReference type="ARBA" id="ARBA00022840"/>
    </source>
</evidence>
<dbReference type="PROSITE" id="PS00674">
    <property type="entry name" value="AAA"/>
    <property type="match status" value="1"/>
</dbReference>
<dbReference type="PANTHER" id="PTHR23074">
    <property type="entry name" value="AAA DOMAIN-CONTAINING"/>
    <property type="match status" value="1"/>
</dbReference>
<gene>
    <name evidence="6" type="primary">FIGNL1</name>
    <name evidence="6" type="ORF">Ciccas_003079</name>
</gene>
<dbReference type="FunFam" id="1.10.8.60:FF:000022">
    <property type="entry name" value="Fidgetin like 1"/>
    <property type="match status" value="1"/>
</dbReference>
<dbReference type="InterPro" id="IPR050304">
    <property type="entry name" value="MT-severing_AAA_ATPase"/>
</dbReference>
<dbReference type="GO" id="GO:0005524">
    <property type="term" value="F:ATP binding"/>
    <property type="evidence" value="ECO:0007669"/>
    <property type="project" value="UniProtKB-KW"/>
</dbReference>
<dbReference type="Proteomes" id="UP001626550">
    <property type="component" value="Unassembled WGS sequence"/>
</dbReference>